<reference evidence="2 3" key="1">
    <citation type="submission" date="2018-05" db="EMBL/GenBank/DDBJ databases">
        <title>Streptomyces venezuelae.</title>
        <authorList>
            <person name="Kim W."/>
            <person name="Lee N."/>
            <person name="Cho B.-K."/>
        </authorList>
    </citation>
    <scope>NUCLEOTIDE SEQUENCE [LARGE SCALE GENOMIC DNA]</scope>
    <source>
        <strain evidence="2 3">ATCC 14584</strain>
    </source>
</reference>
<protein>
    <submittedName>
        <fullName evidence="2">D-alanyl-D-alanine carboxypeptidase</fullName>
    </submittedName>
</protein>
<dbReference type="SUPFAM" id="SSF56601">
    <property type="entry name" value="beta-lactamase/transpeptidase-like"/>
    <property type="match status" value="1"/>
</dbReference>
<evidence type="ECO:0000313" key="2">
    <source>
        <dbReference type="EMBL" id="QES33220.1"/>
    </source>
</evidence>
<dbReference type="PANTHER" id="PTHR46825">
    <property type="entry name" value="D-ALANYL-D-ALANINE-CARBOXYPEPTIDASE/ENDOPEPTIDASE AMPH"/>
    <property type="match status" value="1"/>
</dbReference>
<accession>A0A5P2BTE2</accession>
<keyword evidence="2" id="KW-0378">Hydrolase</keyword>
<dbReference type="Pfam" id="PF00144">
    <property type="entry name" value="Beta-lactamase"/>
    <property type="match status" value="1"/>
</dbReference>
<sequence>MEDATPVAPTRGGHEAAQHVLDRAVREGGVPGIIAQVRDRGGNWCGTAGVADRRTRRPRGHEERFRIGSITKTFVAAVLQQLVGERKLTLRDTVEQWLPGVLRGNGHDGTTTTVRQLLDHTSGIYSYTHDQAALTTQETYTPADLVGIALSHPADFPAGTGWAYSNTNYIVVGMIIERVTGRTLAAEIADRIVRPLGLTGTSLPATADQTLPKPHAHHYTKLFSPDPDAPVHDVTELEASPYWAAGGMISTVDDLTRFFSALLGGRLLRPEQQRELLTMVPTRDWLPRTTYGIGISRLLLPSGTAVWGMGGALFGSWSYVYGTRDGTHMLAVNMNADWATGHWEDPIGVFSDLLETEFSYGCALGFASA</sequence>
<dbReference type="EMBL" id="CP029192">
    <property type="protein sequence ID" value="QES33220.1"/>
    <property type="molecule type" value="Genomic_DNA"/>
</dbReference>
<dbReference type="GO" id="GO:0004180">
    <property type="term" value="F:carboxypeptidase activity"/>
    <property type="evidence" value="ECO:0007669"/>
    <property type="project" value="UniProtKB-KW"/>
</dbReference>
<dbReference type="PANTHER" id="PTHR46825:SF7">
    <property type="entry name" value="D-ALANYL-D-ALANINE CARBOXYPEPTIDASE"/>
    <property type="match status" value="1"/>
</dbReference>
<organism evidence="2 3">
    <name type="scientific">Streptomyces venezuelae</name>
    <dbReference type="NCBI Taxonomy" id="54571"/>
    <lineage>
        <taxon>Bacteria</taxon>
        <taxon>Bacillati</taxon>
        <taxon>Actinomycetota</taxon>
        <taxon>Actinomycetes</taxon>
        <taxon>Kitasatosporales</taxon>
        <taxon>Streptomycetaceae</taxon>
        <taxon>Streptomyces</taxon>
    </lineage>
</organism>
<evidence type="ECO:0000313" key="3">
    <source>
        <dbReference type="Proteomes" id="UP000322927"/>
    </source>
</evidence>
<keyword evidence="2" id="KW-0121">Carboxypeptidase</keyword>
<dbReference type="InterPro" id="IPR001466">
    <property type="entry name" value="Beta-lactam-related"/>
</dbReference>
<proteinExistence type="predicted"/>
<feature type="domain" description="Beta-lactamase-related" evidence="1">
    <location>
        <begin position="20"/>
        <end position="324"/>
    </location>
</feature>
<dbReference type="InterPro" id="IPR012338">
    <property type="entry name" value="Beta-lactam/transpept-like"/>
</dbReference>
<dbReference type="RefSeq" id="WP_150215380.1">
    <property type="nucleotide sequence ID" value="NZ_CP029192.1"/>
</dbReference>
<dbReference type="InterPro" id="IPR050491">
    <property type="entry name" value="AmpC-like"/>
</dbReference>
<evidence type="ECO:0000259" key="1">
    <source>
        <dbReference type="Pfam" id="PF00144"/>
    </source>
</evidence>
<dbReference type="Proteomes" id="UP000322927">
    <property type="component" value="Chromosome"/>
</dbReference>
<dbReference type="Gene3D" id="3.40.710.10">
    <property type="entry name" value="DD-peptidase/beta-lactamase superfamily"/>
    <property type="match status" value="1"/>
</dbReference>
<keyword evidence="2" id="KW-0645">Protease</keyword>
<name>A0A5P2BTE2_STRVZ</name>
<dbReference type="AlphaFoldDB" id="A0A5P2BTE2"/>
<gene>
    <name evidence="2" type="ORF">DEJ48_07255</name>
</gene>
<dbReference type="OrthoDB" id="5177574at2"/>